<proteinExistence type="predicted"/>
<dbReference type="AlphaFoldDB" id="V6KTZ1"/>
<keyword evidence="2" id="KW-1185">Reference proteome</keyword>
<name>V6KTZ1_STRRC</name>
<dbReference type="HOGENOM" id="CLU_2235120_0_0_11"/>
<organism evidence="1 2">
    <name type="scientific">Streptomyces roseochromogenus subsp. oscitans DS 12.976</name>
    <dbReference type="NCBI Taxonomy" id="1352936"/>
    <lineage>
        <taxon>Bacteria</taxon>
        <taxon>Bacillati</taxon>
        <taxon>Actinomycetota</taxon>
        <taxon>Actinomycetes</taxon>
        <taxon>Kitasatosporales</taxon>
        <taxon>Streptomycetaceae</taxon>
        <taxon>Streptomyces</taxon>
    </lineage>
</organism>
<evidence type="ECO:0000313" key="1">
    <source>
        <dbReference type="EMBL" id="EST35488.1"/>
    </source>
</evidence>
<protein>
    <submittedName>
        <fullName evidence="1">Uncharacterized protein</fullName>
    </submittedName>
</protein>
<accession>V6KTZ1</accession>
<gene>
    <name evidence="1" type="ORF">M878_05355</name>
</gene>
<dbReference type="Proteomes" id="UP000017984">
    <property type="component" value="Chromosome"/>
</dbReference>
<evidence type="ECO:0000313" key="2">
    <source>
        <dbReference type="Proteomes" id="UP000017984"/>
    </source>
</evidence>
<dbReference type="EMBL" id="AWQX01000050">
    <property type="protein sequence ID" value="EST35488.1"/>
    <property type="molecule type" value="Genomic_DNA"/>
</dbReference>
<comment type="caution">
    <text evidence="1">The sequence shown here is derived from an EMBL/GenBank/DDBJ whole genome shotgun (WGS) entry which is preliminary data.</text>
</comment>
<reference evidence="1 2" key="1">
    <citation type="journal article" date="2014" name="Genome Announc.">
        <title>Draft Genome Sequence of Streptomyces roseochromogenes subsp. oscitans DS 12.976, Producer of the Aminocoumarin Antibiotic Clorobiocin.</title>
        <authorList>
            <person name="Ruckert C."/>
            <person name="Kalinowski J."/>
            <person name="Heide L."/>
            <person name="Apel A.K."/>
        </authorList>
    </citation>
    <scope>NUCLEOTIDE SEQUENCE [LARGE SCALE GENOMIC DNA]</scope>
    <source>
        <strain evidence="1 2">DS 12.976</strain>
    </source>
</reference>
<sequence length="105" mass="11255">MTAVRSGKMPTTSVRRRISLFSRSCGLFDQICRQISRGKAVKASTSCWAASKWAAALGNLAPSASRTCRICAWTASVSGCSKTVRSSVATQGWADFGTWLSKFLA</sequence>
<dbReference type="STRING" id="1352936.M878_05355"/>